<keyword evidence="1" id="KW-0812">Transmembrane</keyword>
<proteinExistence type="predicted"/>
<keyword evidence="1" id="KW-0472">Membrane</keyword>
<reference evidence="2 3" key="2">
    <citation type="submission" date="2015-02" db="EMBL/GenBank/DDBJ databases">
        <title>The complete genome of Sphingomonas hengshuiensis sp. WHSC-8 isolated from soil of Hengshui Lake.</title>
        <authorList>
            <person name="Wei S."/>
            <person name="Guo J."/>
            <person name="Su C."/>
            <person name="Wu R."/>
            <person name="Zhang Z."/>
            <person name="Liang K."/>
            <person name="Li H."/>
            <person name="Wang T."/>
            <person name="Liu H."/>
            <person name="Zhang C."/>
            <person name="Li Z."/>
            <person name="Wang Q."/>
            <person name="Meng J."/>
        </authorList>
    </citation>
    <scope>NUCLEOTIDE SEQUENCE [LARGE SCALE GENOMIC DNA]</scope>
    <source>
        <strain evidence="2 3">WHSC-8</strain>
    </source>
</reference>
<dbReference type="KEGG" id="sphi:TS85_09960"/>
<dbReference type="EMBL" id="CP010836">
    <property type="protein sequence ID" value="AJP72042.1"/>
    <property type="molecule type" value="Genomic_DNA"/>
</dbReference>
<gene>
    <name evidence="2" type="ORF">TS85_09960</name>
</gene>
<evidence type="ECO:0000313" key="2">
    <source>
        <dbReference type="EMBL" id="AJP72042.1"/>
    </source>
</evidence>
<keyword evidence="1" id="KW-1133">Transmembrane helix</keyword>
<keyword evidence="3" id="KW-1185">Reference proteome</keyword>
<name>A0A7U4LF25_9SPHN</name>
<accession>A0A7U4LF25</accession>
<reference evidence="2 3" key="1">
    <citation type="journal article" date="2015" name="Int. J. Syst. Evol. Microbiol.">
        <title>Sphingomonas hengshuiensis sp. nov., isolated from lake wetland.</title>
        <authorList>
            <person name="Wei S."/>
            <person name="Wang T."/>
            <person name="Liu H."/>
            <person name="Zhang C."/>
            <person name="Guo J."/>
            <person name="Wang Q."/>
            <person name="Liang K."/>
            <person name="Zhang Z."/>
        </authorList>
    </citation>
    <scope>NUCLEOTIDE SEQUENCE [LARGE SCALE GENOMIC DNA]</scope>
    <source>
        <strain evidence="2 3">WHSC-8</strain>
    </source>
</reference>
<protein>
    <submittedName>
        <fullName evidence="2">Uncharacterized protein</fullName>
    </submittedName>
</protein>
<evidence type="ECO:0000313" key="3">
    <source>
        <dbReference type="Proteomes" id="UP000032300"/>
    </source>
</evidence>
<dbReference type="AlphaFoldDB" id="A0A7U4LF25"/>
<feature type="transmembrane region" description="Helical" evidence="1">
    <location>
        <begin position="66"/>
        <end position="82"/>
    </location>
</feature>
<organism evidence="2 3">
    <name type="scientific">Sphingomonas hengshuiensis</name>
    <dbReference type="NCBI Taxonomy" id="1609977"/>
    <lineage>
        <taxon>Bacteria</taxon>
        <taxon>Pseudomonadati</taxon>
        <taxon>Pseudomonadota</taxon>
        <taxon>Alphaproteobacteria</taxon>
        <taxon>Sphingomonadales</taxon>
        <taxon>Sphingomonadaceae</taxon>
        <taxon>Sphingomonas</taxon>
    </lineage>
</organism>
<dbReference type="Proteomes" id="UP000032300">
    <property type="component" value="Chromosome"/>
</dbReference>
<evidence type="ECO:0000256" key="1">
    <source>
        <dbReference type="SAM" id="Phobius"/>
    </source>
</evidence>
<sequence length="88" mass="9395">MTMAELLLLGSLAGLLIGVVVRSDKAGCIVLLFVPVLAVLSTAVEQRMYPDRLTAFSGLDFLSDPFWFSLGALCGLIVGRIARAQLRG</sequence>